<comment type="similarity">
    <text evidence="1 7">Belongs to the peptidase S11 family.</text>
</comment>
<keyword evidence="12" id="KW-1185">Reference proteome</keyword>
<protein>
    <recommendedName>
        <fullName evidence="10">Peptidase S11 D-alanyl-D-alanine carboxypeptidase A N-terminal domain-containing protein</fullName>
    </recommendedName>
</protein>
<organism evidence="11 12">
    <name type="scientific">Chitiniphilus shinanonensis</name>
    <dbReference type="NCBI Taxonomy" id="553088"/>
    <lineage>
        <taxon>Bacteria</taxon>
        <taxon>Pseudomonadati</taxon>
        <taxon>Pseudomonadota</taxon>
        <taxon>Betaproteobacteria</taxon>
        <taxon>Neisseriales</taxon>
        <taxon>Chitinibacteraceae</taxon>
        <taxon>Chitiniphilus</taxon>
    </lineage>
</organism>
<dbReference type="InterPro" id="IPR012338">
    <property type="entry name" value="Beta-lactam/transpept-like"/>
</dbReference>
<dbReference type="Proteomes" id="UP001156836">
    <property type="component" value="Unassembled WGS sequence"/>
</dbReference>
<reference evidence="12" key="1">
    <citation type="journal article" date="2019" name="Int. J. Syst. Evol. Microbiol.">
        <title>The Global Catalogue of Microorganisms (GCM) 10K type strain sequencing project: providing services to taxonomists for standard genome sequencing and annotation.</title>
        <authorList>
            <consortium name="The Broad Institute Genomics Platform"/>
            <consortium name="The Broad Institute Genome Sequencing Center for Infectious Disease"/>
            <person name="Wu L."/>
            <person name="Ma J."/>
        </authorList>
    </citation>
    <scope>NUCLEOTIDE SEQUENCE [LARGE SCALE GENOMIC DNA]</scope>
    <source>
        <strain evidence="12">NBRC 104970</strain>
    </source>
</reference>
<gene>
    <name evidence="11" type="ORF">GCM10007860_10670</name>
</gene>
<evidence type="ECO:0000256" key="8">
    <source>
        <dbReference type="SAM" id="MobiDB-lite"/>
    </source>
</evidence>
<evidence type="ECO:0000256" key="6">
    <source>
        <dbReference type="ARBA" id="ARBA00023316"/>
    </source>
</evidence>
<dbReference type="NCBIfam" id="NF008668">
    <property type="entry name" value="PRK11669.1"/>
    <property type="match status" value="1"/>
</dbReference>
<name>A0ABQ6BUN3_9NEIS</name>
<evidence type="ECO:0000256" key="1">
    <source>
        <dbReference type="ARBA" id="ARBA00007164"/>
    </source>
</evidence>
<feature type="signal peptide" evidence="9">
    <location>
        <begin position="1"/>
        <end position="23"/>
    </location>
</feature>
<sequence length="327" mass="35448">MRNWINMLGLAVLAAALTLPAQAAQKTTEKQASSKQSASAKRAKRNSNLSKEATAKARDSVNVSRAMTAVEHPGVQSAGVLVMNENTGEVVYQKSADDVAPIASITKLMTAMVVLDAALPMNELLTIGPEDVDLLKNTSSRLGVGTSLTRAEMLLLALMSSENRAASALSRYYPGGHAAFLKRMNDKARELGMVHTRFFDATGLTPNNVSTPRELARMVVAARQYPEIHHFTTSSEYSFVSNITGRELQFRNTNPLVREGDWNIGLSKTGYTNEAGRCLVMQATIGGSPVVMVLLDSAGKYTRIGDATRVRKWLETSPYARLHAGTF</sequence>
<dbReference type="Gene3D" id="3.40.710.10">
    <property type="entry name" value="DD-peptidase/beta-lactamase superfamily"/>
    <property type="match status" value="1"/>
</dbReference>
<evidence type="ECO:0000313" key="11">
    <source>
        <dbReference type="EMBL" id="GLS03922.1"/>
    </source>
</evidence>
<dbReference type="InterPro" id="IPR018044">
    <property type="entry name" value="Peptidase_S11"/>
</dbReference>
<keyword evidence="4" id="KW-0133">Cell shape</keyword>
<comment type="caution">
    <text evidence="11">The sequence shown here is derived from an EMBL/GenBank/DDBJ whole genome shotgun (WGS) entry which is preliminary data.</text>
</comment>
<dbReference type="PANTHER" id="PTHR21581">
    <property type="entry name" value="D-ALANYL-D-ALANINE CARBOXYPEPTIDASE"/>
    <property type="match status" value="1"/>
</dbReference>
<keyword evidence="3" id="KW-0378">Hydrolase</keyword>
<proteinExistence type="inferred from homology"/>
<keyword evidence="5" id="KW-0573">Peptidoglycan synthesis</keyword>
<feature type="region of interest" description="Disordered" evidence="8">
    <location>
        <begin position="27"/>
        <end position="61"/>
    </location>
</feature>
<dbReference type="PANTHER" id="PTHR21581:SF26">
    <property type="entry name" value="D-ALANYL-D-ALANINE ENDOPEPTIDASE"/>
    <property type="match status" value="1"/>
</dbReference>
<evidence type="ECO:0000256" key="3">
    <source>
        <dbReference type="ARBA" id="ARBA00022801"/>
    </source>
</evidence>
<keyword evidence="6" id="KW-0961">Cell wall biogenesis/degradation</keyword>
<dbReference type="PRINTS" id="PR00725">
    <property type="entry name" value="DADACBPTASE1"/>
</dbReference>
<dbReference type="InterPro" id="IPR001967">
    <property type="entry name" value="Peptidase_S11_N"/>
</dbReference>
<evidence type="ECO:0000256" key="4">
    <source>
        <dbReference type="ARBA" id="ARBA00022960"/>
    </source>
</evidence>
<evidence type="ECO:0000256" key="9">
    <source>
        <dbReference type="SAM" id="SignalP"/>
    </source>
</evidence>
<accession>A0ABQ6BUN3</accession>
<keyword evidence="2 9" id="KW-0732">Signal</keyword>
<evidence type="ECO:0000256" key="7">
    <source>
        <dbReference type="RuleBase" id="RU004016"/>
    </source>
</evidence>
<dbReference type="EMBL" id="BSOZ01000010">
    <property type="protein sequence ID" value="GLS03922.1"/>
    <property type="molecule type" value="Genomic_DNA"/>
</dbReference>
<dbReference type="SUPFAM" id="SSF56601">
    <property type="entry name" value="beta-lactamase/transpeptidase-like"/>
    <property type="match status" value="1"/>
</dbReference>
<feature type="chain" id="PRO_5046968865" description="Peptidase S11 D-alanyl-D-alanine carboxypeptidase A N-terminal domain-containing protein" evidence="9">
    <location>
        <begin position="24"/>
        <end position="327"/>
    </location>
</feature>
<evidence type="ECO:0000256" key="2">
    <source>
        <dbReference type="ARBA" id="ARBA00022729"/>
    </source>
</evidence>
<feature type="compositionally biased region" description="Low complexity" evidence="8">
    <location>
        <begin position="27"/>
        <end position="40"/>
    </location>
</feature>
<evidence type="ECO:0000256" key="5">
    <source>
        <dbReference type="ARBA" id="ARBA00022984"/>
    </source>
</evidence>
<evidence type="ECO:0000313" key="12">
    <source>
        <dbReference type="Proteomes" id="UP001156836"/>
    </source>
</evidence>
<feature type="domain" description="Peptidase S11 D-alanyl-D-alanine carboxypeptidase A N-terminal" evidence="10">
    <location>
        <begin position="68"/>
        <end position="297"/>
    </location>
</feature>
<dbReference type="Pfam" id="PF00768">
    <property type="entry name" value="Peptidase_S11"/>
    <property type="match status" value="1"/>
</dbReference>
<evidence type="ECO:0000259" key="10">
    <source>
        <dbReference type="Pfam" id="PF00768"/>
    </source>
</evidence>